<dbReference type="InterPro" id="IPR025711">
    <property type="entry name" value="PepSY"/>
</dbReference>
<dbReference type="EMBL" id="JACSQN010000005">
    <property type="protein sequence ID" value="MBD7984372.1"/>
    <property type="molecule type" value="Genomic_DNA"/>
</dbReference>
<evidence type="ECO:0000259" key="1">
    <source>
        <dbReference type="Pfam" id="PF03413"/>
    </source>
</evidence>
<sequence>MKKLLLIFLIIMVMFFSYSYQSPIMITWEAIDSAEKHLQNPPKEWGKTFSDLDWNDTPLENVSLSLTPKSNFWRKLTNRMNWEVTIKNNGLEPTVVIDAYTGKLIDIYGPLN</sequence>
<dbReference type="Gene3D" id="3.10.450.40">
    <property type="match status" value="1"/>
</dbReference>
<gene>
    <name evidence="2" type="ORF">H9649_07260</name>
</gene>
<organism evidence="2 3">
    <name type="scientific">Sporosarcina quadrami</name>
    <dbReference type="NCBI Taxonomy" id="2762234"/>
    <lineage>
        <taxon>Bacteria</taxon>
        <taxon>Bacillati</taxon>
        <taxon>Bacillota</taxon>
        <taxon>Bacilli</taxon>
        <taxon>Bacillales</taxon>
        <taxon>Caryophanaceae</taxon>
        <taxon>Sporosarcina</taxon>
    </lineage>
</organism>
<protein>
    <submittedName>
        <fullName evidence="2">PepSY domain-containing protein</fullName>
    </submittedName>
</protein>
<dbReference type="RefSeq" id="WP_191694067.1">
    <property type="nucleotide sequence ID" value="NZ_JACSQN010000005.1"/>
</dbReference>
<evidence type="ECO:0000313" key="2">
    <source>
        <dbReference type="EMBL" id="MBD7984372.1"/>
    </source>
</evidence>
<feature type="domain" description="PepSY" evidence="1">
    <location>
        <begin position="82"/>
        <end position="108"/>
    </location>
</feature>
<accession>A0ABR8U8M2</accession>
<name>A0ABR8U8M2_9BACL</name>
<proteinExistence type="predicted"/>
<keyword evidence="3" id="KW-1185">Reference proteome</keyword>
<reference evidence="2 3" key="1">
    <citation type="submission" date="2020-08" db="EMBL/GenBank/DDBJ databases">
        <title>A Genomic Blueprint of the Chicken Gut Microbiome.</title>
        <authorList>
            <person name="Gilroy R."/>
            <person name="Ravi A."/>
            <person name="Getino M."/>
            <person name="Pursley I."/>
            <person name="Horton D.L."/>
            <person name="Alikhan N.-F."/>
            <person name="Baker D."/>
            <person name="Gharbi K."/>
            <person name="Hall N."/>
            <person name="Watson M."/>
            <person name="Adriaenssens E.M."/>
            <person name="Foster-Nyarko E."/>
            <person name="Jarju S."/>
            <person name="Secka A."/>
            <person name="Antonio M."/>
            <person name="Oren A."/>
            <person name="Chaudhuri R."/>
            <person name="La Ragione R.M."/>
            <person name="Hildebrand F."/>
            <person name="Pallen M.J."/>
        </authorList>
    </citation>
    <scope>NUCLEOTIDE SEQUENCE [LARGE SCALE GENOMIC DNA]</scope>
    <source>
        <strain evidence="2 3">Sa2YVA2</strain>
    </source>
</reference>
<evidence type="ECO:0000313" key="3">
    <source>
        <dbReference type="Proteomes" id="UP000626786"/>
    </source>
</evidence>
<dbReference type="Proteomes" id="UP000626786">
    <property type="component" value="Unassembled WGS sequence"/>
</dbReference>
<comment type="caution">
    <text evidence="2">The sequence shown here is derived from an EMBL/GenBank/DDBJ whole genome shotgun (WGS) entry which is preliminary data.</text>
</comment>
<dbReference type="Pfam" id="PF03413">
    <property type="entry name" value="PepSY"/>
    <property type="match status" value="1"/>
</dbReference>